<sequence>MIANLKRGSYFISLPQFLYDKLKESCKEDENISFDLAAYLLFLIHSKSYSDKDIDKKYWVALNAALLRKLYDTTKYKIKYKCSEHLKFLEQIGLIESEPHIYNKGRGASSSRKYRICDYDKSKHFETSKSFSSGNQIVEIKNKRLIRKILKNNEKRKVSANRTVPYLTKWLNKDDFKLDEQAALKYVNDTYSDEEDRRDKRTLYIENFEMMKKDYSRDGKDNRLHHYFVSAPSDIRNFITYDESRLIELDIKNSQPLFLTKLLKLIIDTYFLKQQGNEDYKKYLYKSITNSINNKDVIDISTMVYYITTILLNSMDDSDVQNINQFCNLIQSGLIYEKVGEKHFDLGLVWKDGDLFYAKLYNKKTNQLKAHPFTNLRKCAKKITINALYCNPKKHNQAVRVFREMFPVVTKVLDVLKKNSHKDLPILLQRMESKFILDTCCKKISRKHPDMVLISRHDSLSTTEDKAAILKTDFQRLLNEHFGFEVQLGEEYW</sequence>
<organism evidence="1 2">
    <name type="scientific">Moheibacter stercoris</name>
    <dbReference type="NCBI Taxonomy" id="1628251"/>
    <lineage>
        <taxon>Bacteria</taxon>
        <taxon>Pseudomonadati</taxon>
        <taxon>Bacteroidota</taxon>
        <taxon>Flavobacteriia</taxon>
        <taxon>Flavobacteriales</taxon>
        <taxon>Weeksellaceae</taxon>
        <taxon>Moheibacter</taxon>
    </lineage>
</organism>
<evidence type="ECO:0000313" key="1">
    <source>
        <dbReference type="EMBL" id="MET3732922.1"/>
    </source>
</evidence>
<protein>
    <submittedName>
        <fullName evidence="1">Uncharacterized protein</fullName>
    </submittedName>
</protein>
<evidence type="ECO:0000313" key="2">
    <source>
        <dbReference type="Proteomes" id="UP001549146"/>
    </source>
</evidence>
<comment type="caution">
    <text evidence="1">The sequence shown here is derived from an EMBL/GenBank/DDBJ whole genome shotgun (WGS) entry which is preliminary data.</text>
</comment>
<dbReference type="EMBL" id="JBEPMO010000023">
    <property type="protein sequence ID" value="MET3732922.1"/>
    <property type="molecule type" value="Genomic_DNA"/>
</dbReference>
<keyword evidence="2" id="KW-1185">Reference proteome</keyword>
<accession>A0ABV2LZ67</accession>
<dbReference type="RefSeq" id="WP_354510599.1">
    <property type="nucleotide sequence ID" value="NZ_JBEPMO010000023.1"/>
</dbReference>
<name>A0ABV2LZ67_9FLAO</name>
<proteinExistence type="predicted"/>
<reference evidence="1 2" key="1">
    <citation type="submission" date="2024-06" db="EMBL/GenBank/DDBJ databases">
        <title>Genomic Encyclopedia of Type Strains, Phase IV (KMG-IV): sequencing the most valuable type-strain genomes for metagenomic binning, comparative biology and taxonomic classification.</title>
        <authorList>
            <person name="Goeker M."/>
        </authorList>
    </citation>
    <scope>NUCLEOTIDE SEQUENCE [LARGE SCALE GENOMIC DNA]</scope>
    <source>
        <strain evidence="1 2">DSM 29388</strain>
    </source>
</reference>
<gene>
    <name evidence="1" type="ORF">ABID46_002513</name>
</gene>
<dbReference type="Proteomes" id="UP001549146">
    <property type="component" value="Unassembled WGS sequence"/>
</dbReference>